<dbReference type="InterPro" id="IPR007627">
    <property type="entry name" value="RNA_pol_sigma70_r2"/>
</dbReference>
<feature type="domain" description="RNA polymerase sigma-70 region 2" evidence="7">
    <location>
        <begin position="27"/>
        <end position="65"/>
    </location>
</feature>
<dbReference type="InterPro" id="IPR039425">
    <property type="entry name" value="RNA_pol_sigma-70-like"/>
</dbReference>
<comment type="caution">
    <text evidence="9">The sequence shown here is derived from an EMBL/GenBank/DDBJ whole genome shotgun (WGS) entry which is preliminary data.</text>
</comment>
<accession>A0A017TI52</accession>
<evidence type="ECO:0000256" key="5">
    <source>
        <dbReference type="ARBA" id="ARBA00023163"/>
    </source>
</evidence>
<dbReference type="PANTHER" id="PTHR43133:SF8">
    <property type="entry name" value="RNA POLYMERASE SIGMA FACTOR HI_1459-RELATED"/>
    <property type="match status" value="1"/>
</dbReference>
<feature type="domain" description="RNA polymerase sigma factor 70 region 4 type 2" evidence="8">
    <location>
        <begin position="152"/>
        <end position="201"/>
    </location>
</feature>
<dbReference type="Pfam" id="PF04542">
    <property type="entry name" value="Sigma70_r2"/>
    <property type="match status" value="1"/>
</dbReference>
<dbReference type="EMBL" id="ASRX01000001">
    <property type="protein sequence ID" value="EYF08958.1"/>
    <property type="molecule type" value="Genomic_DNA"/>
</dbReference>
<dbReference type="SUPFAM" id="SSF88659">
    <property type="entry name" value="Sigma3 and sigma4 domains of RNA polymerase sigma factors"/>
    <property type="match status" value="1"/>
</dbReference>
<evidence type="ECO:0000256" key="3">
    <source>
        <dbReference type="ARBA" id="ARBA00023082"/>
    </source>
</evidence>
<keyword evidence="10" id="KW-1185">Reference proteome</keyword>
<keyword evidence="5" id="KW-0804">Transcription</keyword>
<dbReference type="Proteomes" id="UP000019678">
    <property type="component" value="Unassembled WGS sequence"/>
</dbReference>
<protein>
    <submittedName>
        <fullName evidence="9">Uncharacterized protein</fullName>
    </submittedName>
</protein>
<dbReference type="Gene3D" id="1.10.10.10">
    <property type="entry name" value="Winged helix-like DNA-binding domain superfamily/Winged helix DNA-binding domain"/>
    <property type="match status" value="1"/>
</dbReference>
<evidence type="ECO:0000256" key="2">
    <source>
        <dbReference type="ARBA" id="ARBA00023015"/>
    </source>
</evidence>
<dbReference type="PANTHER" id="PTHR43133">
    <property type="entry name" value="RNA POLYMERASE ECF-TYPE SIGMA FACTO"/>
    <property type="match status" value="1"/>
</dbReference>
<keyword evidence="3" id="KW-0731">Sigma factor</keyword>
<dbReference type="eggNOG" id="COG1595">
    <property type="taxonomic scope" value="Bacteria"/>
</dbReference>
<evidence type="ECO:0000259" key="7">
    <source>
        <dbReference type="Pfam" id="PF04542"/>
    </source>
</evidence>
<keyword evidence="2" id="KW-0805">Transcription regulation</keyword>
<evidence type="ECO:0000313" key="9">
    <source>
        <dbReference type="EMBL" id="EYF08958.1"/>
    </source>
</evidence>
<dbReference type="InterPro" id="IPR036388">
    <property type="entry name" value="WH-like_DNA-bd_sf"/>
</dbReference>
<dbReference type="STRING" id="1192034.CAP_0042"/>
<evidence type="ECO:0000313" key="10">
    <source>
        <dbReference type="Proteomes" id="UP000019678"/>
    </source>
</evidence>
<sequence length="282" mass="31735">MACRPLEQQRQLLIPEFDTVYSASVAFVRQSLRWLGVAEQDLDDVLQEVMLAAYRALPRFDPERAPSREQLRPEGTPATAGSGPRTSISRGQHDPLKCWLFGIARRQASHYRERAHRRREVTAGAGASWPLVQPDAGPNSEQIVALEQRTRLVSALLERLSAERRVILVMADLLEIPPSEIALELQINEATVRSRLRLARQDFRMAVKRLNAEQRRALSPADLLTASERRVGLSPDTLLREARVIPDVPEGLRVALWSALRRQIVDGQALLKAQEREMVALA</sequence>
<evidence type="ECO:0000256" key="4">
    <source>
        <dbReference type="ARBA" id="ARBA00023125"/>
    </source>
</evidence>
<dbReference type="Pfam" id="PF08281">
    <property type="entry name" value="Sigma70_r4_2"/>
    <property type="match status" value="1"/>
</dbReference>
<dbReference type="Gene3D" id="1.10.1740.10">
    <property type="match status" value="1"/>
</dbReference>
<organism evidence="9 10">
    <name type="scientific">Chondromyces apiculatus DSM 436</name>
    <dbReference type="NCBI Taxonomy" id="1192034"/>
    <lineage>
        <taxon>Bacteria</taxon>
        <taxon>Pseudomonadati</taxon>
        <taxon>Myxococcota</taxon>
        <taxon>Polyangia</taxon>
        <taxon>Polyangiales</taxon>
        <taxon>Polyangiaceae</taxon>
        <taxon>Chondromyces</taxon>
    </lineage>
</organism>
<evidence type="ECO:0000259" key="8">
    <source>
        <dbReference type="Pfam" id="PF08281"/>
    </source>
</evidence>
<name>A0A017TI52_9BACT</name>
<dbReference type="GO" id="GO:0006352">
    <property type="term" value="P:DNA-templated transcription initiation"/>
    <property type="evidence" value="ECO:0007669"/>
    <property type="project" value="InterPro"/>
</dbReference>
<reference evidence="9 10" key="1">
    <citation type="submission" date="2013-05" db="EMBL/GenBank/DDBJ databases">
        <title>Genome assembly of Chondromyces apiculatus DSM 436.</title>
        <authorList>
            <person name="Sharma G."/>
            <person name="Khatri I."/>
            <person name="Kaur C."/>
            <person name="Mayilraj S."/>
            <person name="Subramanian S."/>
        </authorList>
    </citation>
    <scope>NUCLEOTIDE SEQUENCE [LARGE SCALE GENOMIC DNA]</scope>
    <source>
        <strain evidence="9 10">DSM 436</strain>
    </source>
</reference>
<dbReference type="InterPro" id="IPR013324">
    <property type="entry name" value="RNA_pol_sigma_r3/r4-like"/>
</dbReference>
<gene>
    <name evidence="9" type="ORF">CAP_0042</name>
</gene>
<comment type="similarity">
    <text evidence="1">Belongs to the sigma-70 factor family. ECF subfamily.</text>
</comment>
<evidence type="ECO:0000256" key="1">
    <source>
        <dbReference type="ARBA" id="ARBA00010641"/>
    </source>
</evidence>
<dbReference type="OrthoDB" id="5500990at2"/>
<dbReference type="GO" id="GO:0003677">
    <property type="term" value="F:DNA binding"/>
    <property type="evidence" value="ECO:0007669"/>
    <property type="project" value="UniProtKB-KW"/>
</dbReference>
<proteinExistence type="inferred from homology"/>
<dbReference type="RefSeq" id="WP_044234627.1">
    <property type="nucleotide sequence ID" value="NZ_ASRX01000001.1"/>
</dbReference>
<feature type="region of interest" description="Disordered" evidence="6">
    <location>
        <begin position="62"/>
        <end position="91"/>
    </location>
</feature>
<dbReference type="AlphaFoldDB" id="A0A017TI52"/>
<dbReference type="InterPro" id="IPR013249">
    <property type="entry name" value="RNA_pol_sigma70_r4_t2"/>
</dbReference>
<dbReference type="InterPro" id="IPR013325">
    <property type="entry name" value="RNA_pol_sigma_r2"/>
</dbReference>
<feature type="compositionally biased region" description="Basic and acidic residues" evidence="6">
    <location>
        <begin position="62"/>
        <end position="72"/>
    </location>
</feature>
<dbReference type="SUPFAM" id="SSF88946">
    <property type="entry name" value="Sigma2 domain of RNA polymerase sigma factors"/>
    <property type="match status" value="1"/>
</dbReference>
<dbReference type="GO" id="GO:0016987">
    <property type="term" value="F:sigma factor activity"/>
    <property type="evidence" value="ECO:0007669"/>
    <property type="project" value="UniProtKB-KW"/>
</dbReference>
<keyword evidence="4" id="KW-0238">DNA-binding</keyword>
<evidence type="ECO:0000256" key="6">
    <source>
        <dbReference type="SAM" id="MobiDB-lite"/>
    </source>
</evidence>